<keyword evidence="2" id="KW-1185">Reference proteome</keyword>
<sequence>MASAVKKMREEDVENYDKRRFCMAILGLCVADAYNTQITLTPLKITNCNAASSGGACFSKAFCDTESFDEGMVLGDVFQTGIKTLKNFAKNGTLPEERRMFLAFDKLLNFLNGEKSIKFNNPQNLHALPETELAVLVANHLMGKLAISSCFLVDKNCTGKRDGCCCGVRSCRMTGEYGDTSIGNLEVWHGHLDMIVNDDLAVGAIENPPDSSGEKSTVEVKANLQRNPKIIAQTIVFSFLQKKRHPEREHFLTPCIGIGNSELIILFYDSEHDVLLESSRVPLFESSVSCKFSYSSILACWLVVNYKIFCSGLVEEFKICKSNFFLHAREKINIYKDELKFQNVNSFQSNEPKLVKVASKVKTSPLMHETEKTILEVLLSLASADAYSNSASGSNSN</sequence>
<dbReference type="OMA" id="CICGNCE"/>
<dbReference type="AlphaFoldDB" id="A0A8W8LC09"/>
<evidence type="ECO:0000313" key="1">
    <source>
        <dbReference type="EnsemblMetazoa" id="G27580.3:cds"/>
    </source>
</evidence>
<evidence type="ECO:0000313" key="2">
    <source>
        <dbReference type="Proteomes" id="UP000005408"/>
    </source>
</evidence>
<dbReference type="EnsemblMetazoa" id="G27580.2">
    <property type="protein sequence ID" value="G27580.2:cds"/>
    <property type="gene ID" value="G27580"/>
</dbReference>
<dbReference type="Proteomes" id="UP000005408">
    <property type="component" value="Unassembled WGS sequence"/>
</dbReference>
<proteinExistence type="predicted"/>
<dbReference type="EnsemblMetazoa" id="G27580.3">
    <property type="protein sequence ID" value="G27580.3:cds"/>
    <property type="gene ID" value="G27580"/>
</dbReference>
<dbReference type="OrthoDB" id="6143593at2759"/>
<reference evidence="1" key="1">
    <citation type="submission" date="2022-08" db="UniProtKB">
        <authorList>
            <consortium name="EnsemblMetazoa"/>
        </authorList>
    </citation>
    <scope>IDENTIFICATION</scope>
    <source>
        <strain evidence="1">05x7-T-G4-1.051#20</strain>
    </source>
</reference>
<protein>
    <submittedName>
        <fullName evidence="1">Uncharacterized protein</fullName>
    </submittedName>
</protein>
<organism evidence="1 2">
    <name type="scientific">Magallana gigas</name>
    <name type="common">Pacific oyster</name>
    <name type="synonym">Crassostrea gigas</name>
    <dbReference type="NCBI Taxonomy" id="29159"/>
    <lineage>
        <taxon>Eukaryota</taxon>
        <taxon>Metazoa</taxon>
        <taxon>Spiralia</taxon>
        <taxon>Lophotrochozoa</taxon>
        <taxon>Mollusca</taxon>
        <taxon>Bivalvia</taxon>
        <taxon>Autobranchia</taxon>
        <taxon>Pteriomorphia</taxon>
        <taxon>Ostreida</taxon>
        <taxon>Ostreoidea</taxon>
        <taxon>Ostreidae</taxon>
        <taxon>Magallana</taxon>
    </lineage>
</organism>
<accession>A0A8W8LC09</accession>
<name>A0A8W8LC09_MAGGI</name>